<dbReference type="RefSeq" id="WP_010958140.1">
    <property type="nucleotide sequence ID" value="NC_009727.1"/>
</dbReference>
<feature type="domain" description="HD" evidence="1">
    <location>
        <begin position="84"/>
        <end position="155"/>
    </location>
</feature>
<evidence type="ECO:0000313" key="2">
    <source>
        <dbReference type="EMBL" id="ABS77647.2"/>
    </source>
</evidence>
<accession>A9KGA6</accession>
<evidence type="ECO:0000313" key="3">
    <source>
        <dbReference type="Proteomes" id="UP000008555"/>
    </source>
</evidence>
<organism evidence="2 3">
    <name type="scientific">Coxiella burnetii (strain Dugway 5J108-111)</name>
    <dbReference type="NCBI Taxonomy" id="434922"/>
    <lineage>
        <taxon>Bacteria</taxon>
        <taxon>Pseudomonadati</taxon>
        <taxon>Pseudomonadota</taxon>
        <taxon>Gammaproteobacteria</taxon>
        <taxon>Legionellales</taxon>
        <taxon>Coxiellaceae</taxon>
        <taxon>Coxiella</taxon>
    </lineage>
</organism>
<dbReference type="PANTHER" id="PTHR40202">
    <property type="match status" value="1"/>
</dbReference>
<dbReference type="PANTHER" id="PTHR40202:SF1">
    <property type="entry name" value="HD DOMAIN-CONTAINING PROTEIN"/>
    <property type="match status" value="1"/>
</dbReference>
<gene>
    <name evidence="2" type="ordered locus">CBUD_1396</name>
</gene>
<name>A9KGA6_COXBN</name>
<dbReference type="SUPFAM" id="SSF109604">
    <property type="entry name" value="HD-domain/PDEase-like"/>
    <property type="match status" value="1"/>
</dbReference>
<dbReference type="AlphaFoldDB" id="A9KGA6"/>
<dbReference type="InterPro" id="IPR006674">
    <property type="entry name" value="HD_domain"/>
</dbReference>
<dbReference type="KEGG" id="cbd:CBUD_1396"/>
<dbReference type="Proteomes" id="UP000008555">
    <property type="component" value="Chromosome"/>
</dbReference>
<dbReference type="InterPro" id="IPR052567">
    <property type="entry name" value="OP_Dioxygenase"/>
</dbReference>
<reference evidence="2 3" key="1">
    <citation type="journal article" date="2009" name="Infect. Immun.">
        <title>Comparative genomics reveal extensive transposon-mediated genomic plasticity and diversity among potential effector proteins within the genus Coxiella.</title>
        <authorList>
            <person name="Beare P.A."/>
            <person name="Unsworth N."/>
            <person name="Andoh M."/>
            <person name="Voth D.E."/>
            <person name="Omsland A."/>
            <person name="Gilk S.D."/>
            <person name="Williams K.P."/>
            <person name="Sobral B.W."/>
            <person name="Kupko J.J.III."/>
            <person name="Porcella S.F."/>
            <person name="Samuel J.E."/>
            <person name="Heinzen R.A."/>
        </authorList>
    </citation>
    <scope>NUCLEOTIDE SEQUENCE [LARGE SCALE GENOMIC DNA]</scope>
    <source>
        <strain evidence="2 3">Dugway 5J108-111</strain>
    </source>
</reference>
<dbReference type="HOGENOM" id="CLU_090433_0_0_6"/>
<protein>
    <submittedName>
        <fullName evidence="2">Phosphohydrolase family protein</fullName>
    </submittedName>
</protein>
<sequence>MRQRKILNLHPVQFPLLIILNVKIYFNLEIKIMNDKATFSSIDVATNQDMEAILKATYKHEEQLPKILIELLSDEREDAFPVSRYEHALQTATRAYQDGCDDEFIVVALLHDIGELFSPFNHSHVSAAILKPYISEENHWILKNHDVFQGYYFWDKLGLDKNAREKFRGHPLFERTALFCEKYDCPAFDVNFKSMPISAFEPMVKKIFSQRKAFNPSVNIN</sequence>
<proteinExistence type="predicted"/>
<dbReference type="EMBL" id="CP000733">
    <property type="protein sequence ID" value="ABS77647.2"/>
    <property type="molecule type" value="Genomic_DNA"/>
</dbReference>
<evidence type="ECO:0000259" key="1">
    <source>
        <dbReference type="Pfam" id="PF01966"/>
    </source>
</evidence>
<dbReference type="Pfam" id="PF01966">
    <property type="entry name" value="HD"/>
    <property type="match status" value="1"/>
</dbReference>
<dbReference type="Gene3D" id="1.10.3210.10">
    <property type="entry name" value="Hypothetical protein af1432"/>
    <property type="match status" value="1"/>
</dbReference>